<sequence>MSGKDEISLEFLHGVVDTRGVAWVNLVRPEVRNAFNESMIDQLADCIRSLSSRAEVRLIVVASSGTAFCAGADMNWMKRASTNSFEANLEDARRFAAMMAVLHGSSKPTLARVQGGAFGLGVGLACACDVVIASERATFGVSESRFGILPAVIGPYLLEAVGTRQAKRLALTAVPMSAPEAKAIGLVHHVVPESELDACVERVVRDLLGNGPVALQEIKALFHSLTGRPINAETSELTAETIARVRATDEAKEGFAAFLEKRPASWTVS</sequence>
<name>A0AAP2MSG5_9BURK</name>
<proteinExistence type="inferred from homology"/>
<dbReference type="Proteomes" id="UP001196915">
    <property type="component" value="Unassembled WGS sequence"/>
</dbReference>
<dbReference type="PANTHER" id="PTHR42964">
    <property type="entry name" value="ENOYL-COA HYDRATASE"/>
    <property type="match status" value="1"/>
</dbReference>
<evidence type="ECO:0000256" key="1">
    <source>
        <dbReference type="ARBA" id="ARBA00005254"/>
    </source>
</evidence>
<accession>A0AAP2MSG5</accession>
<comment type="similarity">
    <text evidence="1">Belongs to the enoyl-CoA hydratase/isomerase family.</text>
</comment>
<comment type="caution">
    <text evidence="2">The sequence shown here is derived from an EMBL/GenBank/DDBJ whole genome shotgun (WGS) entry which is preliminary data.</text>
</comment>
<dbReference type="InterPro" id="IPR051683">
    <property type="entry name" value="Enoyl-CoA_Hydratase/Isomerase"/>
</dbReference>
<dbReference type="InterPro" id="IPR001753">
    <property type="entry name" value="Enoyl-CoA_hydra/iso"/>
</dbReference>
<dbReference type="EMBL" id="JAHPMX010000029">
    <property type="protein sequence ID" value="MBU9360467.1"/>
    <property type="molecule type" value="Genomic_DNA"/>
</dbReference>
<dbReference type="AlphaFoldDB" id="A0AAP2MSG5"/>
<dbReference type="PANTHER" id="PTHR42964:SF1">
    <property type="entry name" value="POLYKETIDE BIOSYNTHESIS ENOYL-COA HYDRATASE PKSH-RELATED"/>
    <property type="match status" value="1"/>
</dbReference>
<dbReference type="CDD" id="cd06558">
    <property type="entry name" value="crotonase-like"/>
    <property type="match status" value="1"/>
</dbReference>
<dbReference type="Pfam" id="PF00378">
    <property type="entry name" value="ECH_1"/>
    <property type="match status" value="1"/>
</dbReference>
<gene>
    <name evidence="2" type="ORF">KTE52_29495</name>
</gene>
<evidence type="ECO:0000313" key="2">
    <source>
        <dbReference type="EMBL" id="MBU9360467.1"/>
    </source>
</evidence>
<dbReference type="RefSeq" id="WP_217084995.1">
    <property type="nucleotide sequence ID" value="NZ_JAHPMX010000029.1"/>
</dbReference>
<organism evidence="2 3">
    <name type="scientific">Burkholderia multivorans</name>
    <dbReference type="NCBI Taxonomy" id="87883"/>
    <lineage>
        <taxon>Bacteria</taxon>
        <taxon>Pseudomonadati</taxon>
        <taxon>Pseudomonadota</taxon>
        <taxon>Betaproteobacteria</taxon>
        <taxon>Burkholderiales</taxon>
        <taxon>Burkholderiaceae</taxon>
        <taxon>Burkholderia</taxon>
        <taxon>Burkholderia cepacia complex</taxon>
    </lineage>
</organism>
<reference evidence="2" key="1">
    <citation type="submission" date="2021-06" db="EMBL/GenBank/DDBJ databases">
        <title>A collection of bacterial strains from the Burkholderia cepacia Research Laboratory and Repository.</title>
        <authorList>
            <person name="Lipuma J."/>
            <person name="Spilker T."/>
        </authorList>
    </citation>
    <scope>NUCLEOTIDE SEQUENCE</scope>
    <source>
        <strain evidence="2">AU37435</strain>
    </source>
</reference>
<evidence type="ECO:0000313" key="3">
    <source>
        <dbReference type="Proteomes" id="UP001196915"/>
    </source>
</evidence>
<protein>
    <submittedName>
        <fullName evidence="2">Enoyl-CoA hydratase/isomerase family protein</fullName>
    </submittedName>
</protein>